<comment type="caution">
    <text evidence="2">The sequence shown here is derived from an EMBL/GenBank/DDBJ whole genome shotgun (WGS) entry which is preliminary data.</text>
</comment>
<keyword evidence="2" id="KW-0255">Endonuclease</keyword>
<name>A0A4U3MBR8_ENTFL</name>
<keyword evidence="2" id="KW-0540">Nuclease</keyword>
<gene>
    <name evidence="2" type="ORF">EY666_09500</name>
</gene>
<dbReference type="Gene3D" id="3.60.10.10">
    <property type="entry name" value="Endonuclease/exonuclease/phosphatase"/>
    <property type="match status" value="1"/>
</dbReference>
<keyword evidence="1" id="KW-0812">Transmembrane</keyword>
<feature type="non-terminal residue" evidence="2">
    <location>
        <position position="181"/>
    </location>
</feature>
<keyword evidence="1" id="KW-0472">Membrane</keyword>
<protein>
    <submittedName>
        <fullName evidence="2">Endonuclease</fullName>
    </submittedName>
</protein>
<keyword evidence="2" id="KW-0378">Hydrolase</keyword>
<accession>A0A4U3MBR8</accession>
<evidence type="ECO:0000313" key="2">
    <source>
        <dbReference type="EMBL" id="TKK85157.1"/>
    </source>
</evidence>
<organism evidence="2 3">
    <name type="scientific">Enterococcus faecalis</name>
    <name type="common">Streptococcus faecalis</name>
    <dbReference type="NCBI Taxonomy" id="1351"/>
    <lineage>
        <taxon>Bacteria</taxon>
        <taxon>Bacillati</taxon>
        <taxon>Bacillota</taxon>
        <taxon>Bacilli</taxon>
        <taxon>Lactobacillales</taxon>
        <taxon>Enterococcaceae</taxon>
        <taxon>Enterococcus</taxon>
    </lineage>
</organism>
<feature type="transmembrane region" description="Helical" evidence="1">
    <location>
        <begin position="7"/>
        <end position="28"/>
    </location>
</feature>
<keyword evidence="1" id="KW-1133">Transmembrane helix</keyword>
<dbReference type="EMBL" id="SIYF01000220">
    <property type="protein sequence ID" value="TKK85157.1"/>
    <property type="molecule type" value="Genomic_DNA"/>
</dbReference>
<proteinExistence type="predicted"/>
<reference evidence="2 3" key="1">
    <citation type="submission" date="2019-02" db="EMBL/GenBank/DDBJ databases">
        <title>Bacteria dissemination in different level of health care in South Africa: the effectiveness of infections prevention and control.</title>
        <authorList>
            <person name="Shobo C."/>
            <person name="Amoako D.G."/>
            <person name="Allam M."/>
            <person name="Ismail A."/>
            <person name="Bester L.A."/>
            <person name="Essack S.Y."/>
        </authorList>
    </citation>
    <scope>NUCLEOTIDE SEQUENCE [LARGE SCALE GENOMIC DNA]</scope>
    <source>
        <strain evidence="2 3">2SIL2</strain>
    </source>
</reference>
<dbReference type="SUPFAM" id="SSF56219">
    <property type="entry name" value="DNase I-like"/>
    <property type="match status" value="1"/>
</dbReference>
<dbReference type="InterPro" id="IPR036691">
    <property type="entry name" value="Endo/exonu/phosph_ase_sf"/>
</dbReference>
<dbReference type="AlphaFoldDB" id="A0A4U3MBR8"/>
<evidence type="ECO:0000256" key="1">
    <source>
        <dbReference type="SAM" id="Phobius"/>
    </source>
</evidence>
<dbReference type="GO" id="GO:0004519">
    <property type="term" value="F:endonuclease activity"/>
    <property type="evidence" value="ECO:0007669"/>
    <property type="project" value="UniProtKB-KW"/>
</dbReference>
<dbReference type="Proteomes" id="UP000305511">
    <property type="component" value="Unassembled WGS sequence"/>
</dbReference>
<evidence type="ECO:0000313" key="3">
    <source>
        <dbReference type="Proteomes" id="UP000305511"/>
    </source>
</evidence>
<sequence length="181" mass="20751">MKNFFKYLGSLMVFLLSIALILIGYLTFREFRPRAVEPVAINKQFSEQTIEKKQSISLVTYNIGYAGLGQTEDFFMDGGKTVQPVNKAMVQQNLTGIEETLKDLPAMIYLFQEVDRRSQRSYEVNQEEELQKQLQLNSAFAYNFKVDYVPIPWPPIGRVESGLLTLSNEKITEAKRIALPN</sequence>